<evidence type="ECO:0008006" key="3">
    <source>
        <dbReference type="Google" id="ProtNLM"/>
    </source>
</evidence>
<sequence length="230" mass="26418">MKKIIIIAVCFPLFSGCEQISKTINETFTVNDSVVSTETNSDPKNNVQEVDVQKLINEAVEKHNAAVNQLGNKTIDLLKDTNTLKNAEEALKNLPQYKGKEIFVYSTLYFYNDGRINVMLQHPENKKYVDTYEFTKNKWSDPKPVQLSIRDDVQKRLVPLKNISFVNAARVFDVYNKKAQEVEGASPATSVYISIWDNKMRWYPSSINGSRERYSIQFNDDGTLKNFNQD</sequence>
<comment type="caution">
    <text evidence="1">The sequence shown here is derived from an EMBL/GenBank/DDBJ whole genome shotgun (WGS) entry which is preliminary data.</text>
</comment>
<reference evidence="2" key="1">
    <citation type="journal article" date="2019" name="Int. J. Syst. Evol. Microbiol.">
        <title>The Global Catalogue of Microorganisms (GCM) 10K type strain sequencing project: providing services to taxonomists for standard genome sequencing and annotation.</title>
        <authorList>
            <consortium name="The Broad Institute Genomics Platform"/>
            <consortium name="The Broad Institute Genome Sequencing Center for Infectious Disease"/>
            <person name="Wu L."/>
            <person name="Ma J."/>
        </authorList>
    </citation>
    <scope>NUCLEOTIDE SEQUENCE [LARGE SCALE GENOMIC DNA]</scope>
    <source>
        <strain evidence="2">JCM 17337</strain>
    </source>
</reference>
<evidence type="ECO:0000313" key="2">
    <source>
        <dbReference type="Proteomes" id="UP001500748"/>
    </source>
</evidence>
<dbReference type="RefSeq" id="WP_345146784.1">
    <property type="nucleotide sequence ID" value="NZ_BAABDU010000009.1"/>
</dbReference>
<name>A0ABP7H2E7_9FLAO</name>
<gene>
    <name evidence="1" type="ORF">GCM10022423_42520</name>
</gene>
<keyword evidence="2" id="KW-1185">Reference proteome</keyword>
<dbReference type="Proteomes" id="UP001500748">
    <property type="component" value="Unassembled WGS sequence"/>
</dbReference>
<protein>
    <recommendedName>
        <fullName evidence="3">Lipoprotein</fullName>
    </recommendedName>
</protein>
<dbReference type="PROSITE" id="PS51257">
    <property type="entry name" value="PROKAR_LIPOPROTEIN"/>
    <property type="match status" value="1"/>
</dbReference>
<accession>A0ABP7H2E7</accession>
<evidence type="ECO:0000313" key="1">
    <source>
        <dbReference type="EMBL" id="GAA3781538.1"/>
    </source>
</evidence>
<dbReference type="EMBL" id="BAABDU010000009">
    <property type="protein sequence ID" value="GAA3781538.1"/>
    <property type="molecule type" value="Genomic_DNA"/>
</dbReference>
<organism evidence="1 2">
    <name type="scientific">Flavobacterium ginsengiterrae</name>
    <dbReference type="NCBI Taxonomy" id="871695"/>
    <lineage>
        <taxon>Bacteria</taxon>
        <taxon>Pseudomonadati</taxon>
        <taxon>Bacteroidota</taxon>
        <taxon>Flavobacteriia</taxon>
        <taxon>Flavobacteriales</taxon>
        <taxon>Flavobacteriaceae</taxon>
        <taxon>Flavobacterium</taxon>
    </lineage>
</organism>
<proteinExistence type="predicted"/>